<feature type="signal peptide" evidence="2">
    <location>
        <begin position="1"/>
        <end position="22"/>
    </location>
</feature>
<feature type="chain" id="PRO_5020411524" evidence="2">
    <location>
        <begin position="23"/>
        <end position="169"/>
    </location>
</feature>
<sequence>MKKIMMAVLALGLLSSSCKVFQKVKKEDKPATETVQDDTQTKVFSVPSTQTEVREAPSSDRMYEQAEKTEKPVRIQSETFTFAQKEDQAKNENNSYFVIIGSFSSNANANRYKQELIPQGFNPIVLHSETGYYRVCVNSFTDEFEARKRVYQIRNDYPQYADTWLLIKK</sequence>
<dbReference type="RefSeq" id="WP_133465031.1">
    <property type="nucleotide sequence ID" value="NZ_SNWI01000004.1"/>
</dbReference>
<dbReference type="OrthoDB" id="1123218at2"/>
<evidence type="ECO:0000256" key="1">
    <source>
        <dbReference type="SAM" id="MobiDB-lite"/>
    </source>
</evidence>
<dbReference type="Pfam" id="PF05036">
    <property type="entry name" value="SPOR"/>
    <property type="match status" value="1"/>
</dbReference>
<evidence type="ECO:0000256" key="2">
    <source>
        <dbReference type="SAM" id="SignalP"/>
    </source>
</evidence>
<dbReference type="PROSITE" id="PS51257">
    <property type="entry name" value="PROKAR_LIPOPROTEIN"/>
    <property type="match status" value="1"/>
</dbReference>
<dbReference type="EMBL" id="SNWI01000004">
    <property type="protein sequence ID" value="TDO02799.1"/>
    <property type="molecule type" value="Genomic_DNA"/>
</dbReference>
<feature type="compositionally biased region" description="Basic and acidic residues" evidence="1">
    <location>
        <begin position="52"/>
        <end position="70"/>
    </location>
</feature>
<comment type="caution">
    <text evidence="4">The sequence shown here is derived from an EMBL/GenBank/DDBJ whole genome shotgun (WGS) entry which is preliminary data.</text>
</comment>
<dbReference type="SUPFAM" id="SSF110997">
    <property type="entry name" value="Sporulation related repeat"/>
    <property type="match status" value="1"/>
</dbReference>
<dbReference type="AlphaFoldDB" id="A0A4V3BYI7"/>
<dbReference type="InterPro" id="IPR036680">
    <property type="entry name" value="SPOR-like_sf"/>
</dbReference>
<dbReference type="Gene3D" id="3.30.70.1070">
    <property type="entry name" value="Sporulation related repeat"/>
    <property type="match status" value="1"/>
</dbReference>
<gene>
    <name evidence="4" type="ORF">DET52_104266</name>
</gene>
<evidence type="ECO:0000313" key="4">
    <source>
        <dbReference type="EMBL" id="TDO02799.1"/>
    </source>
</evidence>
<dbReference type="Proteomes" id="UP000294848">
    <property type="component" value="Unassembled WGS sequence"/>
</dbReference>
<feature type="region of interest" description="Disordered" evidence="1">
    <location>
        <begin position="48"/>
        <end position="70"/>
    </location>
</feature>
<organism evidence="4 5">
    <name type="scientific">Sunxiuqinia elliptica</name>
    <dbReference type="NCBI Taxonomy" id="655355"/>
    <lineage>
        <taxon>Bacteria</taxon>
        <taxon>Pseudomonadati</taxon>
        <taxon>Bacteroidota</taxon>
        <taxon>Bacteroidia</taxon>
        <taxon>Marinilabiliales</taxon>
        <taxon>Prolixibacteraceae</taxon>
        <taxon>Sunxiuqinia</taxon>
    </lineage>
</organism>
<keyword evidence="2" id="KW-0732">Signal</keyword>
<evidence type="ECO:0000259" key="3">
    <source>
        <dbReference type="PROSITE" id="PS51724"/>
    </source>
</evidence>
<protein>
    <submittedName>
        <fullName evidence="4">Sporulation related protein</fullName>
    </submittedName>
</protein>
<dbReference type="GO" id="GO:0042834">
    <property type="term" value="F:peptidoglycan binding"/>
    <property type="evidence" value="ECO:0007669"/>
    <property type="project" value="InterPro"/>
</dbReference>
<name>A0A4V3BYI7_9BACT</name>
<reference evidence="4 5" key="1">
    <citation type="submission" date="2019-03" db="EMBL/GenBank/DDBJ databases">
        <title>Freshwater and sediment microbial communities from various areas in North America, analyzing microbe dynamics in response to fracking.</title>
        <authorList>
            <person name="Lamendella R."/>
        </authorList>
    </citation>
    <scope>NUCLEOTIDE SEQUENCE [LARGE SCALE GENOMIC DNA]</scope>
    <source>
        <strain evidence="4 5">114D</strain>
    </source>
</reference>
<evidence type="ECO:0000313" key="5">
    <source>
        <dbReference type="Proteomes" id="UP000294848"/>
    </source>
</evidence>
<dbReference type="PROSITE" id="PS51724">
    <property type="entry name" value="SPOR"/>
    <property type="match status" value="1"/>
</dbReference>
<feature type="domain" description="SPOR" evidence="3">
    <location>
        <begin position="90"/>
        <end position="167"/>
    </location>
</feature>
<proteinExistence type="predicted"/>
<dbReference type="InterPro" id="IPR007730">
    <property type="entry name" value="SPOR-like_dom"/>
</dbReference>
<accession>A0A4V3BYI7</accession>